<feature type="compositionally biased region" description="Pro residues" evidence="2">
    <location>
        <begin position="1"/>
        <end position="10"/>
    </location>
</feature>
<keyword evidence="1" id="KW-0732">Signal</keyword>
<protein>
    <submittedName>
        <fullName evidence="5">Mpr protein</fullName>
    </submittedName>
</protein>
<dbReference type="OrthoDB" id="3430849at2"/>
<evidence type="ECO:0000256" key="2">
    <source>
        <dbReference type="SAM" id="MobiDB-lite"/>
    </source>
</evidence>
<dbReference type="InterPro" id="IPR029051">
    <property type="entry name" value="DUF4352"/>
</dbReference>
<proteinExistence type="predicted"/>
<feature type="region of interest" description="Disordered" evidence="2">
    <location>
        <begin position="1"/>
        <end position="27"/>
    </location>
</feature>
<dbReference type="Proteomes" id="UP000092668">
    <property type="component" value="Unassembled WGS sequence"/>
</dbReference>
<sequence length="212" mass="22273">MTNPHLPQPGDPTQNAQQSQFAPPAKKRRKWPWIVGGIVVLLIAIGAFSDPKETSKGTSEGGLDSAQGGTQDAGNAHAVINTPVRDGKFEFVVTGVQPGLAEIGDNPYLVQKAQGQFVVVSMSVKNIGDKPQSFSPSAQKLFDAEGRSFESDTMAQVALGDSDVPVYDNINPGNGVDVKVVYDMPPDAVPTTIELHDSVFSGGVKVSLNAGS</sequence>
<accession>A0A1B8SLE1</accession>
<gene>
    <name evidence="5" type="ORF">ACT18_01140</name>
</gene>
<dbReference type="PATRIC" id="fig|354243.3.peg.249"/>
<reference evidence="5 6" key="1">
    <citation type="submission" date="2015-06" db="EMBL/GenBank/DDBJ databases">
        <title>Genome sequence of Mycobacterium kumamotonense strain Roo.</title>
        <authorList>
            <person name="Greninger A.L."/>
            <person name="Cunningham G."/>
            <person name="Miller S."/>
        </authorList>
    </citation>
    <scope>NUCLEOTIDE SEQUENCE [LARGE SCALE GENOMIC DNA]</scope>
    <source>
        <strain evidence="5 6">Roo</strain>
    </source>
</reference>
<feature type="transmembrane region" description="Helical" evidence="3">
    <location>
        <begin position="31"/>
        <end position="49"/>
    </location>
</feature>
<dbReference type="EMBL" id="LFOE01000001">
    <property type="protein sequence ID" value="OBY33559.1"/>
    <property type="molecule type" value="Genomic_DNA"/>
</dbReference>
<feature type="domain" description="DUF4352" evidence="4">
    <location>
        <begin position="80"/>
        <end position="203"/>
    </location>
</feature>
<dbReference type="Gene3D" id="2.60.40.1240">
    <property type="match status" value="1"/>
</dbReference>
<keyword evidence="6" id="KW-1185">Reference proteome</keyword>
<keyword evidence="3" id="KW-0812">Transmembrane</keyword>
<evidence type="ECO:0000256" key="3">
    <source>
        <dbReference type="SAM" id="Phobius"/>
    </source>
</evidence>
<feature type="region of interest" description="Disordered" evidence="2">
    <location>
        <begin position="51"/>
        <end position="74"/>
    </location>
</feature>
<dbReference type="AlphaFoldDB" id="A0A1B8SLE1"/>
<name>A0A1B8SLE1_9MYCO</name>
<comment type="caution">
    <text evidence="5">The sequence shown here is derived from an EMBL/GenBank/DDBJ whole genome shotgun (WGS) entry which is preliminary data.</text>
</comment>
<evidence type="ECO:0000313" key="6">
    <source>
        <dbReference type="Proteomes" id="UP000092668"/>
    </source>
</evidence>
<evidence type="ECO:0000259" key="4">
    <source>
        <dbReference type="Pfam" id="PF11611"/>
    </source>
</evidence>
<feature type="compositionally biased region" description="Polar residues" evidence="2">
    <location>
        <begin position="11"/>
        <end position="21"/>
    </location>
</feature>
<dbReference type="Pfam" id="PF11611">
    <property type="entry name" value="DUF4352"/>
    <property type="match status" value="1"/>
</dbReference>
<dbReference type="STRING" id="354243.BST28_08745"/>
<dbReference type="InterPro" id="IPR029050">
    <property type="entry name" value="Immunoprotect_excell_Ig-like"/>
</dbReference>
<keyword evidence="3" id="KW-1133">Transmembrane helix</keyword>
<evidence type="ECO:0000313" key="5">
    <source>
        <dbReference type="EMBL" id="OBY33559.1"/>
    </source>
</evidence>
<keyword evidence="3" id="KW-0472">Membrane</keyword>
<dbReference type="RefSeq" id="WP_065286839.1">
    <property type="nucleotide sequence ID" value="NZ_LFOE01000001.1"/>
</dbReference>
<organism evidence="5 6">
    <name type="scientific">Mycolicibacter kumamotonensis</name>
    <dbReference type="NCBI Taxonomy" id="354243"/>
    <lineage>
        <taxon>Bacteria</taxon>
        <taxon>Bacillati</taxon>
        <taxon>Actinomycetota</taxon>
        <taxon>Actinomycetes</taxon>
        <taxon>Mycobacteriales</taxon>
        <taxon>Mycobacteriaceae</taxon>
        <taxon>Mycolicibacter</taxon>
    </lineage>
</organism>
<evidence type="ECO:0000256" key="1">
    <source>
        <dbReference type="ARBA" id="ARBA00022729"/>
    </source>
</evidence>